<evidence type="ECO:0000313" key="11">
    <source>
        <dbReference type="EMBL" id="VFU78922.1"/>
    </source>
</evidence>
<keyword evidence="9" id="KW-0249">Electron transport</keyword>
<feature type="transmembrane region" description="Helical" evidence="9">
    <location>
        <begin position="52"/>
        <end position="74"/>
    </location>
</feature>
<keyword evidence="9" id="KW-0520">NAD</keyword>
<keyword evidence="9 11" id="KW-0496">Mitochondrion</keyword>
<proteinExistence type="inferred from homology"/>
<dbReference type="EC" id="7.1.1.2" evidence="9"/>
<geneLocation type="mitochondrion" evidence="11"/>
<comment type="catalytic activity">
    <reaction evidence="8 9">
        <text>a ubiquinone + NADH + 5 H(+)(in) = a ubiquinol + NAD(+) + 4 H(+)(out)</text>
        <dbReference type="Rhea" id="RHEA:29091"/>
        <dbReference type="Rhea" id="RHEA-COMP:9565"/>
        <dbReference type="Rhea" id="RHEA-COMP:9566"/>
        <dbReference type="ChEBI" id="CHEBI:15378"/>
        <dbReference type="ChEBI" id="CHEBI:16389"/>
        <dbReference type="ChEBI" id="CHEBI:17976"/>
        <dbReference type="ChEBI" id="CHEBI:57540"/>
        <dbReference type="ChEBI" id="CHEBI:57945"/>
        <dbReference type="EC" id="7.1.1.2"/>
    </reaction>
</comment>
<evidence type="ECO:0000256" key="5">
    <source>
        <dbReference type="ARBA" id="ARBA00022692"/>
    </source>
</evidence>
<keyword evidence="9" id="KW-1278">Translocase</keyword>
<keyword evidence="10" id="KW-0732">Signal</keyword>
<keyword evidence="9" id="KW-0679">Respiratory chain</keyword>
<evidence type="ECO:0000256" key="10">
    <source>
        <dbReference type="SAM" id="SignalP"/>
    </source>
</evidence>
<feature type="chain" id="PRO_5019831465" description="NADH-ubiquinone oxidoreductase chain 3" evidence="10">
    <location>
        <begin position="20"/>
        <end position="116"/>
    </location>
</feature>
<feature type="signal peptide" evidence="10">
    <location>
        <begin position="1"/>
        <end position="19"/>
    </location>
</feature>
<name>A0A485M9F9_9CRUS</name>
<organism evidence="11">
    <name type="scientific">Proasellus parvulus</name>
    <dbReference type="NCBI Taxonomy" id="1282015"/>
    <lineage>
        <taxon>Eukaryota</taxon>
        <taxon>Metazoa</taxon>
        <taxon>Ecdysozoa</taxon>
        <taxon>Arthropoda</taxon>
        <taxon>Crustacea</taxon>
        <taxon>Multicrustacea</taxon>
        <taxon>Malacostraca</taxon>
        <taxon>Eumalacostraca</taxon>
        <taxon>Peracarida</taxon>
        <taxon>Isopoda</taxon>
        <taxon>Asellota</taxon>
        <taxon>Aselloidea</taxon>
        <taxon>Asellidae</taxon>
        <taxon>Proasellus</taxon>
    </lineage>
</organism>
<comment type="function">
    <text evidence="9">Core subunit of the mitochondrial membrane respiratory chain NADH dehydrogenase (Complex I) which catalyzes electron transfer from NADH through the respiratory chain, using ubiquinone as an electron acceptor. Essential for the catalytic activity of complex I.</text>
</comment>
<dbReference type="PANTHER" id="PTHR11058">
    <property type="entry name" value="NADH-UBIQUINONE OXIDOREDUCTASE CHAIN 3"/>
    <property type="match status" value="1"/>
</dbReference>
<keyword evidence="5 9" id="KW-0812">Transmembrane</keyword>
<dbReference type="PANTHER" id="PTHR11058:SF9">
    <property type="entry name" value="NADH-UBIQUINONE OXIDOREDUCTASE CHAIN 3"/>
    <property type="match status" value="1"/>
</dbReference>
<evidence type="ECO:0000256" key="8">
    <source>
        <dbReference type="ARBA" id="ARBA00049551"/>
    </source>
</evidence>
<comment type="subcellular location">
    <subcellularLocation>
        <location evidence="1">Membrane</location>
    </subcellularLocation>
    <subcellularLocation>
        <location evidence="9">Mitochondrion membrane</location>
        <topology evidence="9">Multi-pass membrane protein</topology>
    </subcellularLocation>
</comment>
<keyword evidence="4 9" id="KW-0813">Transport</keyword>
<protein>
    <recommendedName>
        <fullName evidence="3 9">NADH-ubiquinone oxidoreductase chain 3</fullName>
        <ecNumber evidence="9">7.1.1.2</ecNumber>
    </recommendedName>
</protein>
<dbReference type="GO" id="GO:0030964">
    <property type="term" value="C:NADH dehydrogenase complex"/>
    <property type="evidence" value="ECO:0007669"/>
    <property type="project" value="TreeGrafter"/>
</dbReference>
<sequence length="116" mass="13175">MYLSAIVLALFAVSTLLTALSLSISEKTYFDREKASPFECGFNPIMTSRLPFSLRFFMIAVVFLVFDVEIVLLLPLSSTWEISSTSYWSMTYLLFLVALLAGVVYEWAYGTLSWKL</sequence>
<evidence type="ECO:0000256" key="2">
    <source>
        <dbReference type="ARBA" id="ARBA00008472"/>
    </source>
</evidence>
<comment type="similarity">
    <text evidence="2 9">Belongs to the complex I subunit 3 family.</text>
</comment>
<keyword evidence="9" id="KW-0830">Ubiquinone</keyword>
<evidence type="ECO:0000256" key="6">
    <source>
        <dbReference type="ARBA" id="ARBA00022989"/>
    </source>
</evidence>
<accession>A0A485M9F9</accession>
<dbReference type="Gene3D" id="1.20.58.1610">
    <property type="entry name" value="NADH:ubiquinone/plastoquinone oxidoreductase, chain 3"/>
    <property type="match status" value="1"/>
</dbReference>
<dbReference type="InterPro" id="IPR000440">
    <property type="entry name" value="NADH_UbQ/plastoQ_OxRdtase_su3"/>
</dbReference>
<evidence type="ECO:0000256" key="1">
    <source>
        <dbReference type="ARBA" id="ARBA00004370"/>
    </source>
</evidence>
<evidence type="ECO:0000256" key="9">
    <source>
        <dbReference type="RuleBase" id="RU003640"/>
    </source>
</evidence>
<reference evidence="11" key="1">
    <citation type="submission" date="2019-03" db="EMBL/GenBank/DDBJ databases">
        <authorList>
            <person name="Lefebure T."/>
            <person name="Lefebure T."/>
        </authorList>
    </citation>
    <scope>NUCLEOTIDE SEQUENCE [LARGE SCALE GENOMIC DNA]</scope>
</reference>
<dbReference type="Pfam" id="PF00507">
    <property type="entry name" value="Oxidored_q4"/>
    <property type="match status" value="1"/>
</dbReference>
<gene>
    <name evidence="11" type="primary">nad3</name>
    <name evidence="11" type="ORF">PPRSMT01_0029</name>
</gene>
<dbReference type="GO" id="GO:0008137">
    <property type="term" value="F:NADH dehydrogenase (ubiquinone) activity"/>
    <property type="evidence" value="ECO:0007669"/>
    <property type="project" value="UniProtKB-UniRule"/>
</dbReference>
<keyword evidence="7 9" id="KW-0472">Membrane</keyword>
<dbReference type="InterPro" id="IPR038430">
    <property type="entry name" value="NDAH_ubi_oxred_su3_sf"/>
</dbReference>
<dbReference type="GO" id="GO:0031966">
    <property type="term" value="C:mitochondrial membrane"/>
    <property type="evidence" value="ECO:0007669"/>
    <property type="project" value="UniProtKB-SubCell"/>
</dbReference>
<dbReference type="AlphaFoldDB" id="A0A485M9F9"/>
<feature type="transmembrane region" description="Helical" evidence="9">
    <location>
        <begin position="86"/>
        <end position="108"/>
    </location>
</feature>
<keyword evidence="6 9" id="KW-1133">Transmembrane helix</keyword>
<evidence type="ECO:0000256" key="3">
    <source>
        <dbReference type="ARBA" id="ARBA00021007"/>
    </source>
</evidence>
<evidence type="ECO:0000256" key="4">
    <source>
        <dbReference type="ARBA" id="ARBA00022448"/>
    </source>
</evidence>
<evidence type="ECO:0000256" key="7">
    <source>
        <dbReference type="ARBA" id="ARBA00023136"/>
    </source>
</evidence>
<dbReference type="EMBL" id="LR536618">
    <property type="protein sequence ID" value="VFU78922.1"/>
    <property type="molecule type" value="Genomic_DNA"/>
</dbReference>